<evidence type="ECO:0000313" key="4">
    <source>
        <dbReference type="Proteomes" id="UP001589775"/>
    </source>
</evidence>
<name>A0ABV6EYP3_9BRAD</name>
<evidence type="ECO:0000256" key="2">
    <source>
        <dbReference type="SAM" id="SignalP"/>
    </source>
</evidence>
<dbReference type="Pfam" id="PF04314">
    <property type="entry name" value="PCuAC"/>
    <property type="match status" value="1"/>
</dbReference>
<feature type="region of interest" description="Disordered" evidence="1">
    <location>
        <begin position="158"/>
        <end position="179"/>
    </location>
</feature>
<keyword evidence="2" id="KW-0732">Signal</keyword>
<dbReference type="SUPFAM" id="SSF110087">
    <property type="entry name" value="DR1885-like metal-binding protein"/>
    <property type="match status" value="1"/>
</dbReference>
<feature type="signal peptide" evidence="2">
    <location>
        <begin position="1"/>
        <end position="24"/>
    </location>
</feature>
<dbReference type="PANTHER" id="PTHR36302:SF1">
    <property type="entry name" value="COPPER CHAPERONE PCU(A)C"/>
    <property type="match status" value="1"/>
</dbReference>
<dbReference type="RefSeq" id="WP_378391838.1">
    <property type="nucleotide sequence ID" value="NZ_JBHLWM010000008.1"/>
</dbReference>
<proteinExistence type="predicted"/>
<keyword evidence="4" id="KW-1185">Reference proteome</keyword>
<dbReference type="InterPro" id="IPR058248">
    <property type="entry name" value="Lxx211020-like"/>
</dbReference>
<dbReference type="InterPro" id="IPR007410">
    <property type="entry name" value="LpqE-like"/>
</dbReference>
<dbReference type="EMBL" id="JBHLWM010000008">
    <property type="protein sequence ID" value="MFC0243180.1"/>
    <property type="molecule type" value="Genomic_DNA"/>
</dbReference>
<feature type="chain" id="PRO_5045808733" evidence="2">
    <location>
        <begin position="25"/>
        <end position="179"/>
    </location>
</feature>
<dbReference type="InterPro" id="IPR036182">
    <property type="entry name" value="PCuAC_sf"/>
</dbReference>
<feature type="compositionally biased region" description="Basic and acidic residues" evidence="1">
    <location>
        <begin position="164"/>
        <end position="179"/>
    </location>
</feature>
<accession>A0ABV6EYP3</accession>
<protein>
    <submittedName>
        <fullName evidence="3">Copper chaperone PCu(A)C</fullName>
    </submittedName>
</protein>
<dbReference type="PANTHER" id="PTHR36302">
    <property type="entry name" value="BLR7088 PROTEIN"/>
    <property type="match status" value="1"/>
</dbReference>
<organism evidence="3 4">
    <name type="scientific">Rhodopseudomonas telluris</name>
    <dbReference type="NCBI Taxonomy" id="644215"/>
    <lineage>
        <taxon>Bacteria</taxon>
        <taxon>Pseudomonadati</taxon>
        <taxon>Pseudomonadota</taxon>
        <taxon>Alphaproteobacteria</taxon>
        <taxon>Hyphomicrobiales</taxon>
        <taxon>Nitrobacteraceae</taxon>
        <taxon>Rhodopseudomonas</taxon>
    </lineage>
</organism>
<dbReference type="Proteomes" id="UP001589775">
    <property type="component" value="Unassembled WGS sequence"/>
</dbReference>
<sequence length="179" mass="18669">MTKLIRAFASAAVISLLSTAAVQAAEVKAGDLVIDQAWSRATPGGAKVAGGYLTIENKGSAADQLVSATADVSGKVEIHEMSMDGGVMKMRMLEKGLPIEPGKTVRLAPGGYHIMFQELKAPLKEGEKVPVTLQFEKAGKVQVTFDVQGVGAKAAGDTGGSMMKMDHGTMDHSGHGMKK</sequence>
<comment type="caution">
    <text evidence="3">The sequence shown here is derived from an EMBL/GenBank/DDBJ whole genome shotgun (WGS) entry which is preliminary data.</text>
</comment>
<evidence type="ECO:0000313" key="3">
    <source>
        <dbReference type="EMBL" id="MFC0243180.1"/>
    </source>
</evidence>
<evidence type="ECO:0000256" key="1">
    <source>
        <dbReference type="SAM" id="MobiDB-lite"/>
    </source>
</evidence>
<gene>
    <name evidence="3" type="ORF">ACFFJ6_22010</name>
</gene>
<reference evidence="3 4" key="1">
    <citation type="submission" date="2024-09" db="EMBL/GenBank/DDBJ databases">
        <authorList>
            <person name="Sun Q."/>
            <person name="Mori K."/>
        </authorList>
    </citation>
    <scope>NUCLEOTIDE SEQUENCE [LARGE SCALE GENOMIC DNA]</scope>
    <source>
        <strain evidence="3 4">KCTC 23279</strain>
    </source>
</reference>
<dbReference type="Gene3D" id="2.60.40.1890">
    <property type="entry name" value="PCu(A)C copper chaperone"/>
    <property type="match status" value="1"/>
</dbReference>